<sequence length="92" mass="11038">MYPARNIKIPEQITWVSALYHVKVIDKYKNENLLMRHTGNVSWIIGQLMIRYIKSNNCSHLIMYTPIKKMKIFTIFDRIVMLQYKKYGIICI</sequence>
<accession>A0A401UUF5</accession>
<keyword evidence="2" id="KW-1185">Reference proteome</keyword>
<dbReference type="EMBL" id="BHYK01000055">
    <property type="protein sequence ID" value="GCD13078.1"/>
    <property type="molecule type" value="Genomic_DNA"/>
</dbReference>
<dbReference type="Proteomes" id="UP000287872">
    <property type="component" value="Unassembled WGS sequence"/>
</dbReference>
<evidence type="ECO:0000313" key="1">
    <source>
        <dbReference type="EMBL" id="GCD13078.1"/>
    </source>
</evidence>
<reference evidence="1 2" key="1">
    <citation type="submission" date="2018-11" db="EMBL/GenBank/DDBJ databases">
        <title>Genome sequencing and assembly of Clostridium tagluense strain A121.</title>
        <authorList>
            <person name="Murakami T."/>
            <person name="Segawa T."/>
            <person name="Shcherbakova V.A."/>
            <person name="Mori H."/>
            <person name="Yoshimura Y."/>
        </authorList>
    </citation>
    <scope>NUCLEOTIDE SEQUENCE [LARGE SCALE GENOMIC DNA]</scope>
    <source>
        <strain evidence="1 2">A121</strain>
    </source>
</reference>
<proteinExistence type="predicted"/>
<evidence type="ECO:0000313" key="2">
    <source>
        <dbReference type="Proteomes" id="UP000287872"/>
    </source>
</evidence>
<protein>
    <submittedName>
        <fullName evidence="1">Uncharacterized protein</fullName>
    </submittedName>
</protein>
<name>A0A401UUF5_9CLOT</name>
<gene>
    <name evidence="1" type="ORF">Ctaglu_47010</name>
</gene>
<comment type="caution">
    <text evidence="1">The sequence shown here is derived from an EMBL/GenBank/DDBJ whole genome shotgun (WGS) entry which is preliminary data.</text>
</comment>
<organism evidence="1 2">
    <name type="scientific">Clostridium tagluense</name>
    <dbReference type="NCBI Taxonomy" id="360422"/>
    <lineage>
        <taxon>Bacteria</taxon>
        <taxon>Bacillati</taxon>
        <taxon>Bacillota</taxon>
        <taxon>Clostridia</taxon>
        <taxon>Eubacteriales</taxon>
        <taxon>Clostridiaceae</taxon>
        <taxon>Clostridium</taxon>
    </lineage>
</organism>
<dbReference type="AlphaFoldDB" id="A0A401UUF5"/>